<dbReference type="GO" id="GO:0006355">
    <property type="term" value="P:regulation of DNA-templated transcription"/>
    <property type="evidence" value="ECO:0007669"/>
    <property type="project" value="InterPro"/>
</dbReference>
<dbReference type="Pfam" id="PF00072">
    <property type="entry name" value="Response_reg"/>
    <property type="match status" value="1"/>
</dbReference>
<dbReference type="EMBL" id="PPSL01000009">
    <property type="protein sequence ID" value="PQJ08992.1"/>
    <property type="molecule type" value="Genomic_DNA"/>
</dbReference>
<comment type="caution">
    <text evidence="6">The sequence shown here is derived from an EMBL/GenBank/DDBJ whole genome shotgun (WGS) entry which is preliminary data.</text>
</comment>
<dbReference type="SMART" id="SM00448">
    <property type="entry name" value="REC"/>
    <property type="match status" value="1"/>
</dbReference>
<dbReference type="AlphaFoldDB" id="A0A2S7SQ21"/>
<protein>
    <recommendedName>
        <fullName evidence="8">DNA-binding response regulator</fullName>
    </recommendedName>
</protein>
<evidence type="ECO:0000256" key="3">
    <source>
        <dbReference type="PROSITE-ProRule" id="PRU00169"/>
    </source>
</evidence>
<keyword evidence="7" id="KW-1185">Reference proteome</keyword>
<sequence length="202" mass="23073">MTPKILIVDDHSMIRKGVKLLLQLNLGYNDVEEVASCAELMSELKRKKYTHLLLDIILPDGTTLEILPNINNLYPDLNIMMFSMQPASVYSEALKKYGIRYYLSKTSPEEKTIAQLKAFLSDEAVVEKASDSKYHNPFSDLSARELEVLHYLLKGQGTKYISNVLNLRMNTISTIKKRIFDKTNTENTKTLTELAVLYNVSY</sequence>
<dbReference type="SUPFAM" id="SSF46894">
    <property type="entry name" value="C-terminal effector domain of the bipartite response regulators"/>
    <property type="match status" value="1"/>
</dbReference>
<reference evidence="6 7" key="1">
    <citation type="submission" date="2018-01" db="EMBL/GenBank/DDBJ databases">
        <title>A novel member of the phylum Bacteroidetes isolated from glacier ice.</title>
        <authorList>
            <person name="Liu Q."/>
            <person name="Xin Y.-H."/>
        </authorList>
    </citation>
    <scope>NUCLEOTIDE SEQUENCE [LARGE SCALE GENOMIC DNA]</scope>
    <source>
        <strain evidence="6 7">RB1R16</strain>
    </source>
</reference>
<dbReference type="InterPro" id="IPR001789">
    <property type="entry name" value="Sig_transdc_resp-reg_receiver"/>
</dbReference>
<proteinExistence type="predicted"/>
<dbReference type="SMART" id="SM00421">
    <property type="entry name" value="HTH_LUXR"/>
    <property type="match status" value="1"/>
</dbReference>
<feature type="modified residue" description="4-aspartylphosphate" evidence="3">
    <location>
        <position position="55"/>
    </location>
</feature>
<dbReference type="InterPro" id="IPR011006">
    <property type="entry name" value="CheY-like_superfamily"/>
</dbReference>
<dbReference type="PROSITE" id="PS50043">
    <property type="entry name" value="HTH_LUXR_2"/>
    <property type="match status" value="1"/>
</dbReference>
<evidence type="ECO:0000313" key="7">
    <source>
        <dbReference type="Proteomes" id="UP000239872"/>
    </source>
</evidence>
<dbReference type="CDD" id="cd17535">
    <property type="entry name" value="REC_NarL-like"/>
    <property type="match status" value="1"/>
</dbReference>
<evidence type="ECO:0000259" key="4">
    <source>
        <dbReference type="PROSITE" id="PS50043"/>
    </source>
</evidence>
<dbReference type="InterPro" id="IPR051015">
    <property type="entry name" value="EvgA-like"/>
</dbReference>
<dbReference type="GO" id="GO:0003677">
    <property type="term" value="F:DNA binding"/>
    <property type="evidence" value="ECO:0007669"/>
    <property type="project" value="UniProtKB-KW"/>
</dbReference>
<dbReference type="PANTHER" id="PTHR45566:SF1">
    <property type="entry name" value="HTH-TYPE TRANSCRIPTIONAL REGULATOR YHJB-RELATED"/>
    <property type="match status" value="1"/>
</dbReference>
<evidence type="ECO:0008006" key="8">
    <source>
        <dbReference type="Google" id="ProtNLM"/>
    </source>
</evidence>
<feature type="domain" description="HTH luxR-type" evidence="4">
    <location>
        <begin position="134"/>
        <end position="199"/>
    </location>
</feature>
<dbReference type="PROSITE" id="PS50110">
    <property type="entry name" value="RESPONSE_REGULATORY"/>
    <property type="match status" value="1"/>
</dbReference>
<dbReference type="InterPro" id="IPR058245">
    <property type="entry name" value="NreC/VraR/RcsB-like_REC"/>
</dbReference>
<gene>
    <name evidence="6" type="ORF">CJD36_021545</name>
</gene>
<dbReference type="PANTHER" id="PTHR45566">
    <property type="entry name" value="HTH-TYPE TRANSCRIPTIONAL REGULATOR YHJB-RELATED"/>
    <property type="match status" value="1"/>
</dbReference>
<dbReference type="InterPro" id="IPR000792">
    <property type="entry name" value="Tscrpt_reg_LuxR_C"/>
</dbReference>
<evidence type="ECO:0000259" key="5">
    <source>
        <dbReference type="PROSITE" id="PS50110"/>
    </source>
</evidence>
<dbReference type="RefSeq" id="WP_105041282.1">
    <property type="nucleotide sequence ID" value="NZ_PPSL01000009.1"/>
</dbReference>
<dbReference type="GO" id="GO:0000160">
    <property type="term" value="P:phosphorelay signal transduction system"/>
    <property type="evidence" value="ECO:0007669"/>
    <property type="project" value="InterPro"/>
</dbReference>
<dbReference type="OrthoDB" id="1013073at2"/>
<keyword evidence="1 3" id="KW-0597">Phosphoprotein</keyword>
<evidence type="ECO:0000313" key="6">
    <source>
        <dbReference type="EMBL" id="PQJ08992.1"/>
    </source>
</evidence>
<evidence type="ECO:0000256" key="2">
    <source>
        <dbReference type="ARBA" id="ARBA00023125"/>
    </source>
</evidence>
<dbReference type="Gene3D" id="3.40.50.2300">
    <property type="match status" value="1"/>
</dbReference>
<evidence type="ECO:0000256" key="1">
    <source>
        <dbReference type="ARBA" id="ARBA00022553"/>
    </source>
</evidence>
<organism evidence="6 7">
    <name type="scientific">Flavipsychrobacter stenotrophus</name>
    <dbReference type="NCBI Taxonomy" id="2077091"/>
    <lineage>
        <taxon>Bacteria</taxon>
        <taxon>Pseudomonadati</taxon>
        <taxon>Bacteroidota</taxon>
        <taxon>Chitinophagia</taxon>
        <taxon>Chitinophagales</taxon>
        <taxon>Chitinophagaceae</taxon>
        <taxon>Flavipsychrobacter</taxon>
    </lineage>
</organism>
<dbReference type="PRINTS" id="PR00038">
    <property type="entry name" value="HTHLUXR"/>
</dbReference>
<name>A0A2S7SQ21_9BACT</name>
<accession>A0A2S7SQ21</accession>
<dbReference type="PROSITE" id="PS00622">
    <property type="entry name" value="HTH_LUXR_1"/>
    <property type="match status" value="1"/>
</dbReference>
<dbReference type="Pfam" id="PF00196">
    <property type="entry name" value="GerE"/>
    <property type="match status" value="1"/>
</dbReference>
<keyword evidence="2" id="KW-0238">DNA-binding</keyword>
<dbReference type="InterPro" id="IPR016032">
    <property type="entry name" value="Sig_transdc_resp-reg_C-effctor"/>
</dbReference>
<dbReference type="SUPFAM" id="SSF52172">
    <property type="entry name" value="CheY-like"/>
    <property type="match status" value="1"/>
</dbReference>
<dbReference type="Proteomes" id="UP000239872">
    <property type="component" value="Unassembled WGS sequence"/>
</dbReference>
<feature type="domain" description="Response regulatory" evidence="5">
    <location>
        <begin position="4"/>
        <end position="120"/>
    </location>
</feature>